<comment type="caution">
    <text evidence="1">The sequence shown here is derived from an EMBL/GenBank/DDBJ whole genome shotgun (WGS) entry which is preliminary data.</text>
</comment>
<evidence type="ECO:0000313" key="1">
    <source>
        <dbReference type="EMBL" id="KAL0930967.1"/>
    </source>
</evidence>
<name>A0ACC3YGH5_COLTU</name>
<accession>A0ACC3YGH5</accession>
<organism evidence="1 2">
    <name type="scientific">Colletotrichum truncatum</name>
    <name type="common">Anthracnose fungus</name>
    <name type="synonym">Colletotrichum capsici</name>
    <dbReference type="NCBI Taxonomy" id="5467"/>
    <lineage>
        <taxon>Eukaryota</taxon>
        <taxon>Fungi</taxon>
        <taxon>Dikarya</taxon>
        <taxon>Ascomycota</taxon>
        <taxon>Pezizomycotina</taxon>
        <taxon>Sordariomycetes</taxon>
        <taxon>Hypocreomycetidae</taxon>
        <taxon>Glomerellales</taxon>
        <taxon>Glomerellaceae</taxon>
        <taxon>Colletotrichum</taxon>
        <taxon>Colletotrichum truncatum species complex</taxon>
    </lineage>
</organism>
<evidence type="ECO:0000313" key="2">
    <source>
        <dbReference type="Proteomes" id="UP000805649"/>
    </source>
</evidence>
<sequence>MASSFPANKQTVVGLLMFLLVLWTLSTFTQTTPNTPARIVSIPRAFPTHQQSGDAIAPLRNPDSQSDSKSNSKTGKPSPDKSKSPPGASHPDKAPQVSLPPWYKEDDEKADAKASNQPEKATPSAVDGAAGSSNKPGSSSSDSSKPASSPAKGKTLILYAFAESAPALDNLQFFIKQGLHDAADFVFLLNGETNASSIIPEKKNIRVVKRDNTCFDLGAYGEVLRENDLYKKYKRFIMMNASIRGPFLPHWAKSCWSDLYLDRVTDKIKLVGMTGNCWPRFHVQSMIWATDDIGIDLLLHPPPNSSDPDQFGNENDAVGLAGCYDGWNHAVHAEVGATGLFTKQGYEVDLMMTAFHSSKKYIEECDTSHNGDVLWNGAYFGTNVHPYETIFIKANRNIDPVLIDHLTTWQQASGYSSYDVCGTSS</sequence>
<dbReference type="EMBL" id="VUJX02000010">
    <property type="protein sequence ID" value="KAL0930967.1"/>
    <property type="molecule type" value="Genomic_DNA"/>
</dbReference>
<keyword evidence="2" id="KW-1185">Reference proteome</keyword>
<proteinExistence type="predicted"/>
<dbReference type="Proteomes" id="UP000805649">
    <property type="component" value="Unassembled WGS sequence"/>
</dbReference>
<protein>
    <submittedName>
        <fullName evidence="1">Uncharacterized protein</fullName>
    </submittedName>
</protein>
<gene>
    <name evidence="1" type="ORF">CTRU02_213702</name>
</gene>
<reference evidence="1 2" key="1">
    <citation type="journal article" date="2020" name="Phytopathology">
        <title>Genome Sequence Resources of Colletotrichum truncatum, C. plurivorum, C. musicola, and C. sojae: Four Species Pathogenic to Soybean (Glycine max).</title>
        <authorList>
            <person name="Rogerio F."/>
            <person name="Boufleur T.R."/>
            <person name="Ciampi-Guillardi M."/>
            <person name="Sukno S.A."/>
            <person name="Thon M.R."/>
            <person name="Massola Junior N.S."/>
            <person name="Baroncelli R."/>
        </authorList>
    </citation>
    <scope>NUCLEOTIDE SEQUENCE [LARGE SCALE GENOMIC DNA]</scope>
    <source>
        <strain evidence="1 2">CMES1059</strain>
    </source>
</reference>